<dbReference type="EMBL" id="CM046393">
    <property type="protein sequence ID" value="KAI8550461.1"/>
    <property type="molecule type" value="Genomic_DNA"/>
</dbReference>
<gene>
    <name evidence="1" type="ORF">RHMOL_Rhmol06G0108300</name>
</gene>
<protein>
    <submittedName>
        <fullName evidence="1">Uncharacterized protein</fullName>
    </submittedName>
</protein>
<evidence type="ECO:0000313" key="2">
    <source>
        <dbReference type="Proteomes" id="UP001062846"/>
    </source>
</evidence>
<reference evidence="1" key="1">
    <citation type="submission" date="2022-02" db="EMBL/GenBank/DDBJ databases">
        <title>Plant Genome Project.</title>
        <authorList>
            <person name="Zhang R.-G."/>
        </authorList>
    </citation>
    <scope>NUCLEOTIDE SEQUENCE</scope>
    <source>
        <strain evidence="1">AT1</strain>
    </source>
</reference>
<dbReference type="Proteomes" id="UP001062846">
    <property type="component" value="Chromosome 6"/>
</dbReference>
<accession>A0ACC0NC46</accession>
<comment type="caution">
    <text evidence="1">The sequence shown here is derived from an EMBL/GenBank/DDBJ whole genome shotgun (WGS) entry which is preliminary data.</text>
</comment>
<keyword evidence="2" id="KW-1185">Reference proteome</keyword>
<name>A0ACC0NC46_RHOML</name>
<evidence type="ECO:0000313" key="1">
    <source>
        <dbReference type="EMBL" id="KAI8550461.1"/>
    </source>
</evidence>
<organism evidence="1 2">
    <name type="scientific">Rhododendron molle</name>
    <name type="common">Chinese azalea</name>
    <name type="synonym">Azalea mollis</name>
    <dbReference type="NCBI Taxonomy" id="49168"/>
    <lineage>
        <taxon>Eukaryota</taxon>
        <taxon>Viridiplantae</taxon>
        <taxon>Streptophyta</taxon>
        <taxon>Embryophyta</taxon>
        <taxon>Tracheophyta</taxon>
        <taxon>Spermatophyta</taxon>
        <taxon>Magnoliopsida</taxon>
        <taxon>eudicotyledons</taxon>
        <taxon>Gunneridae</taxon>
        <taxon>Pentapetalae</taxon>
        <taxon>asterids</taxon>
        <taxon>Ericales</taxon>
        <taxon>Ericaceae</taxon>
        <taxon>Ericoideae</taxon>
        <taxon>Rhodoreae</taxon>
        <taxon>Rhododendron</taxon>
    </lineage>
</organism>
<proteinExistence type="predicted"/>
<sequence>MSREIIPNRRCQLGAILHLVDSISDIVHECDHGCDPTLNIVFVEEPRPYVASGDDCFVMVLNTLPDDLWDVDEIVDIGKTTPHANLWDINTVVDLDMGNEVWTVNSALVDGGFWDVPFVTNPGTSFEEAAAQDPTF</sequence>